<keyword evidence="3" id="KW-1185">Reference proteome</keyword>
<proteinExistence type="predicted"/>
<dbReference type="PANTHER" id="PTHR11824">
    <property type="entry name" value="VOLTAGE-DEPENDENT CALCIUM CHANNEL BETA SUBUNIT"/>
    <property type="match status" value="1"/>
</dbReference>
<accession>A0A8D2MP30</accession>
<dbReference type="Ensembl" id="ENSZALT00000014672.1">
    <property type="protein sequence ID" value="ENSZALP00000010604.1"/>
    <property type="gene ID" value="ENSZALG00000008966.1"/>
</dbReference>
<dbReference type="InterPro" id="IPR046937">
    <property type="entry name" value="CAB1-4_N_A-dom"/>
</dbReference>
<feature type="domain" description="Voltage-dependent L-type calcium channel subunit beta-1-4 N-terminal A" evidence="1">
    <location>
        <begin position="12"/>
        <end position="45"/>
    </location>
</feature>
<dbReference type="Pfam" id="PF12052">
    <property type="entry name" value="VGCC_beta4Aa_N"/>
    <property type="match status" value="1"/>
</dbReference>
<name>A0A8D2MP30_ZONAL</name>
<reference evidence="2" key="1">
    <citation type="submission" date="2025-08" db="UniProtKB">
        <authorList>
            <consortium name="Ensembl"/>
        </authorList>
    </citation>
    <scope>IDENTIFICATION</scope>
</reference>
<dbReference type="Proteomes" id="UP000694413">
    <property type="component" value="Unassembled WGS sequence"/>
</dbReference>
<organism evidence="2 3">
    <name type="scientific">Zonotrichia albicollis</name>
    <name type="common">White-throated sparrow</name>
    <name type="synonym">Fringilla albicollis</name>
    <dbReference type="NCBI Taxonomy" id="44394"/>
    <lineage>
        <taxon>Eukaryota</taxon>
        <taxon>Metazoa</taxon>
        <taxon>Chordata</taxon>
        <taxon>Craniata</taxon>
        <taxon>Vertebrata</taxon>
        <taxon>Euteleostomi</taxon>
        <taxon>Archelosauria</taxon>
        <taxon>Archosauria</taxon>
        <taxon>Dinosauria</taxon>
        <taxon>Saurischia</taxon>
        <taxon>Theropoda</taxon>
        <taxon>Coelurosauria</taxon>
        <taxon>Aves</taxon>
        <taxon>Neognathae</taxon>
        <taxon>Neoaves</taxon>
        <taxon>Telluraves</taxon>
        <taxon>Australaves</taxon>
        <taxon>Passeriformes</taxon>
        <taxon>Passerellidae</taxon>
        <taxon>Zonotrichia</taxon>
    </lineage>
</organism>
<evidence type="ECO:0000259" key="1">
    <source>
        <dbReference type="Pfam" id="PF12052"/>
    </source>
</evidence>
<protein>
    <recommendedName>
        <fullName evidence="1">Voltage-dependent L-type calcium channel subunit beta-1-4 N-terminal A domain-containing protein</fullName>
    </recommendedName>
</protein>
<sequence length="67" mass="7564">IVFSVSWLSFQGSADSYTSRPSDSDVSLEEDREAIRQEREQQAAIHSFSSPLWPVLSCPAQGIFWKC</sequence>
<reference evidence="2" key="2">
    <citation type="submission" date="2025-09" db="UniProtKB">
        <authorList>
            <consortium name="Ensembl"/>
        </authorList>
    </citation>
    <scope>IDENTIFICATION</scope>
</reference>
<dbReference type="AlphaFoldDB" id="A0A8D2MP30"/>
<evidence type="ECO:0000313" key="3">
    <source>
        <dbReference type="Proteomes" id="UP000694413"/>
    </source>
</evidence>
<dbReference type="Gene3D" id="3.30.1310.30">
    <property type="match status" value="1"/>
</dbReference>
<evidence type="ECO:0000313" key="2">
    <source>
        <dbReference type="Ensembl" id="ENSZALP00000010604.1"/>
    </source>
</evidence>